<sequence>MKIVQYVNNSPPRLKITDVGSNLSTSVCSKSEISQKETDYTTETTLDLKCSMDSSMSTDLSEIRYSFSYVLSYYFLIPVQISSKVTSYFTLDFVYSSSGSIIRLLLSTTFSIALFNRCVVTSSFGHFFVHLMSVYYR</sequence>
<evidence type="ECO:0000256" key="1">
    <source>
        <dbReference type="SAM" id="Phobius"/>
    </source>
</evidence>
<reference evidence="4" key="1">
    <citation type="submission" date="2016-06" db="UniProtKB">
        <authorList>
            <consortium name="WormBaseParasite"/>
        </authorList>
    </citation>
    <scope>IDENTIFICATION</scope>
</reference>
<reference evidence="2 3" key="2">
    <citation type="submission" date="2018-11" db="EMBL/GenBank/DDBJ databases">
        <authorList>
            <consortium name="Pathogen Informatics"/>
        </authorList>
    </citation>
    <scope>NUCLEOTIDE SEQUENCE [LARGE SCALE GENOMIC DNA]</scope>
    <source>
        <strain evidence="2">Dakar</strain>
        <strain evidence="3">Dakar, Senegal</strain>
    </source>
</reference>
<dbReference type="STRING" id="6186.A0A183JK81"/>
<keyword evidence="3" id="KW-1185">Reference proteome</keyword>
<evidence type="ECO:0000313" key="3">
    <source>
        <dbReference type="Proteomes" id="UP000279833"/>
    </source>
</evidence>
<dbReference type="EMBL" id="UZAK01003362">
    <property type="protein sequence ID" value="VDO79419.1"/>
    <property type="molecule type" value="Genomic_DNA"/>
</dbReference>
<keyword evidence="1" id="KW-0812">Transmembrane</keyword>
<dbReference type="WBParaSite" id="SCUD_0000311001-mRNA-1">
    <property type="protein sequence ID" value="SCUD_0000311001-mRNA-1"/>
    <property type="gene ID" value="SCUD_0000311001"/>
</dbReference>
<dbReference type="AlphaFoldDB" id="A0A183JK81"/>
<organism evidence="4">
    <name type="scientific">Schistosoma curassoni</name>
    <dbReference type="NCBI Taxonomy" id="6186"/>
    <lineage>
        <taxon>Eukaryota</taxon>
        <taxon>Metazoa</taxon>
        <taxon>Spiralia</taxon>
        <taxon>Lophotrochozoa</taxon>
        <taxon>Platyhelminthes</taxon>
        <taxon>Trematoda</taxon>
        <taxon>Digenea</taxon>
        <taxon>Strigeidida</taxon>
        <taxon>Schistosomatoidea</taxon>
        <taxon>Schistosomatidae</taxon>
        <taxon>Schistosoma</taxon>
    </lineage>
</organism>
<evidence type="ECO:0000313" key="2">
    <source>
        <dbReference type="EMBL" id="VDO79419.1"/>
    </source>
</evidence>
<evidence type="ECO:0000313" key="4">
    <source>
        <dbReference type="WBParaSite" id="SCUD_0000311001-mRNA-1"/>
    </source>
</evidence>
<gene>
    <name evidence="2" type="ORF">SCUD_LOCUS3110</name>
</gene>
<keyword evidence="1" id="KW-0472">Membrane</keyword>
<name>A0A183JK81_9TREM</name>
<keyword evidence="1" id="KW-1133">Transmembrane helix</keyword>
<feature type="transmembrane region" description="Helical" evidence="1">
    <location>
        <begin position="63"/>
        <end position="81"/>
    </location>
</feature>
<accession>A0A183JK81</accession>
<dbReference type="Proteomes" id="UP000279833">
    <property type="component" value="Unassembled WGS sequence"/>
</dbReference>
<proteinExistence type="predicted"/>
<protein>
    <submittedName>
        <fullName evidence="4">Ovule protein</fullName>
    </submittedName>
</protein>